<evidence type="ECO:0000256" key="5">
    <source>
        <dbReference type="ARBA" id="ARBA00022692"/>
    </source>
</evidence>
<feature type="transmembrane region" description="Helical" evidence="15">
    <location>
        <begin position="108"/>
        <end position="132"/>
    </location>
</feature>
<keyword evidence="11 15" id="KW-1133">Transmembrane helix</keyword>
<dbReference type="SUPFAM" id="SSF52540">
    <property type="entry name" value="P-loop containing nucleoside triphosphate hydrolases"/>
    <property type="match status" value="1"/>
</dbReference>
<evidence type="ECO:0000256" key="2">
    <source>
        <dbReference type="ARBA" id="ARBA00010044"/>
    </source>
</evidence>
<organism evidence="18 19">
    <name type="scientific">Candidatus Colwellbacteria bacterium RIFCSPHIGHO2_12_FULL_43_12</name>
    <dbReference type="NCBI Taxonomy" id="1797688"/>
    <lineage>
        <taxon>Bacteria</taxon>
        <taxon>Candidatus Colwelliibacteriota</taxon>
    </lineage>
</organism>
<dbReference type="GO" id="GO:0005886">
    <property type="term" value="C:plasma membrane"/>
    <property type="evidence" value="ECO:0007669"/>
    <property type="project" value="UniProtKB-SubCell"/>
</dbReference>
<evidence type="ECO:0000256" key="10">
    <source>
        <dbReference type="ARBA" id="ARBA00022840"/>
    </source>
</evidence>
<comment type="similarity">
    <text evidence="14 15">In the central section; belongs to the AAA ATPase family.</text>
</comment>
<keyword evidence="7 15" id="KW-0547">Nucleotide-binding</keyword>
<protein>
    <recommendedName>
        <fullName evidence="15">ATP-dependent zinc metalloprotease FtsH</fullName>
        <ecNumber evidence="15">3.4.24.-</ecNumber>
    </recommendedName>
</protein>
<evidence type="ECO:0000256" key="3">
    <source>
        <dbReference type="ARBA" id="ARBA00022475"/>
    </source>
</evidence>
<dbReference type="Gene3D" id="1.20.58.760">
    <property type="entry name" value="Peptidase M41"/>
    <property type="match status" value="1"/>
</dbReference>
<keyword evidence="18" id="KW-0131">Cell cycle</keyword>
<dbReference type="InterPro" id="IPR027417">
    <property type="entry name" value="P-loop_NTPase"/>
</dbReference>
<accession>A0A1G1Z4T7</accession>
<comment type="similarity">
    <text evidence="16">Belongs to the AAA ATPase family.</text>
</comment>
<comment type="similarity">
    <text evidence="2 15">In the C-terminal section; belongs to the peptidase M41 family.</text>
</comment>
<dbReference type="FunFam" id="1.20.58.760:FF:000001">
    <property type="entry name" value="ATP-dependent zinc metalloprotease FtsH"/>
    <property type="match status" value="1"/>
</dbReference>
<feature type="transmembrane region" description="Helical" evidence="15">
    <location>
        <begin position="6"/>
        <end position="28"/>
    </location>
</feature>
<name>A0A1G1Z4T7_9BACT</name>
<dbReference type="SMART" id="SM00382">
    <property type="entry name" value="AAA"/>
    <property type="match status" value="1"/>
</dbReference>
<evidence type="ECO:0000256" key="4">
    <source>
        <dbReference type="ARBA" id="ARBA00022670"/>
    </source>
</evidence>
<dbReference type="Gene3D" id="3.40.50.300">
    <property type="entry name" value="P-loop containing nucleotide triphosphate hydrolases"/>
    <property type="match status" value="1"/>
</dbReference>
<keyword evidence="4 15" id="KW-0645">Protease</keyword>
<dbReference type="CDD" id="cd19501">
    <property type="entry name" value="RecA-like_FtsH"/>
    <property type="match status" value="1"/>
</dbReference>
<dbReference type="InterPro" id="IPR041569">
    <property type="entry name" value="AAA_lid_3"/>
</dbReference>
<evidence type="ECO:0000256" key="8">
    <source>
        <dbReference type="ARBA" id="ARBA00022801"/>
    </source>
</evidence>
<dbReference type="EMBL" id="MHIW01000009">
    <property type="protein sequence ID" value="OGY58930.1"/>
    <property type="molecule type" value="Genomic_DNA"/>
</dbReference>
<dbReference type="SUPFAM" id="SSF140990">
    <property type="entry name" value="FtsH protease domain-like"/>
    <property type="match status" value="1"/>
</dbReference>
<evidence type="ECO:0000256" key="14">
    <source>
        <dbReference type="ARBA" id="ARBA00061570"/>
    </source>
</evidence>
<dbReference type="FunFam" id="1.10.8.60:FF:000001">
    <property type="entry name" value="ATP-dependent zinc metalloprotease FtsH"/>
    <property type="match status" value="1"/>
</dbReference>
<evidence type="ECO:0000259" key="17">
    <source>
        <dbReference type="SMART" id="SM00382"/>
    </source>
</evidence>
<dbReference type="GO" id="GO:0004222">
    <property type="term" value="F:metalloendopeptidase activity"/>
    <property type="evidence" value="ECO:0007669"/>
    <property type="project" value="InterPro"/>
</dbReference>
<comment type="function">
    <text evidence="15">Acts as a processive, ATP-dependent zinc metallopeptidase for both cytoplasmic and membrane proteins. Plays a role in the quality control of integral membrane proteins.</text>
</comment>
<evidence type="ECO:0000256" key="15">
    <source>
        <dbReference type="HAMAP-Rule" id="MF_01458"/>
    </source>
</evidence>
<feature type="binding site" evidence="15">
    <location>
        <position position="430"/>
    </location>
    <ligand>
        <name>Zn(2+)</name>
        <dbReference type="ChEBI" id="CHEBI:29105"/>
        <note>catalytic</note>
    </ligand>
</feature>
<keyword evidence="5 15" id="KW-0812">Transmembrane</keyword>
<dbReference type="GO" id="GO:0005524">
    <property type="term" value="F:ATP binding"/>
    <property type="evidence" value="ECO:0007669"/>
    <property type="project" value="UniProtKB-UniRule"/>
</dbReference>
<dbReference type="AlphaFoldDB" id="A0A1G1Z4T7"/>
<dbReference type="GO" id="GO:0016887">
    <property type="term" value="F:ATP hydrolysis activity"/>
    <property type="evidence" value="ECO:0007669"/>
    <property type="project" value="UniProtKB-UniRule"/>
</dbReference>
<dbReference type="EC" id="3.4.24.-" evidence="15"/>
<dbReference type="Pfam" id="PF06480">
    <property type="entry name" value="FtsH_ext"/>
    <property type="match status" value="1"/>
</dbReference>
<comment type="subunit">
    <text evidence="15">Homohexamer.</text>
</comment>
<keyword evidence="6 15" id="KW-0479">Metal-binding</keyword>
<dbReference type="PROSITE" id="PS00674">
    <property type="entry name" value="AAA"/>
    <property type="match status" value="1"/>
</dbReference>
<dbReference type="Proteomes" id="UP000178259">
    <property type="component" value="Unassembled WGS sequence"/>
</dbReference>
<evidence type="ECO:0000256" key="9">
    <source>
        <dbReference type="ARBA" id="ARBA00022833"/>
    </source>
</evidence>
<feature type="binding site" evidence="15">
    <location>
        <position position="426"/>
    </location>
    <ligand>
        <name>Zn(2+)</name>
        <dbReference type="ChEBI" id="CHEBI:29105"/>
        <note>catalytic</note>
    </ligand>
</feature>
<dbReference type="GO" id="GO:0006508">
    <property type="term" value="P:proteolysis"/>
    <property type="evidence" value="ECO:0007669"/>
    <property type="project" value="UniProtKB-KW"/>
</dbReference>
<gene>
    <name evidence="15" type="primary">ftsH</name>
    <name evidence="18" type="ORF">A3E61_01565</name>
</gene>
<dbReference type="Pfam" id="PF17862">
    <property type="entry name" value="AAA_lid_3"/>
    <property type="match status" value="1"/>
</dbReference>
<dbReference type="InterPro" id="IPR037219">
    <property type="entry name" value="Peptidase_M41-like"/>
</dbReference>
<evidence type="ECO:0000256" key="16">
    <source>
        <dbReference type="RuleBase" id="RU003651"/>
    </source>
</evidence>
<keyword evidence="10 15" id="KW-0067">ATP-binding</keyword>
<dbReference type="InterPro" id="IPR003960">
    <property type="entry name" value="ATPase_AAA_CS"/>
</dbReference>
<feature type="binding site" evidence="15">
    <location>
        <position position="502"/>
    </location>
    <ligand>
        <name>Zn(2+)</name>
        <dbReference type="ChEBI" id="CHEBI:29105"/>
        <note>catalytic</note>
    </ligand>
</feature>
<feature type="binding site" evidence="15">
    <location>
        <begin position="204"/>
        <end position="211"/>
    </location>
    <ligand>
        <name>ATP</name>
        <dbReference type="ChEBI" id="CHEBI:30616"/>
    </ligand>
</feature>
<dbReference type="InterPro" id="IPR003593">
    <property type="entry name" value="AAA+_ATPase"/>
</dbReference>
<keyword evidence="9 15" id="KW-0862">Zinc</keyword>
<feature type="domain" description="AAA+ ATPase" evidence="17">
    <location>
        <begin position="196"/>
        <end position="335"/>
    </location>
</feature>
<dbReference type="Pfam" id="PF01434">
    <property type="entry name" value="Peptidase_M41"/>
    <property type="match status" value="1"/>
</dbReference>
<comment type="caution">
    <text evidence="18">The sequence shown here is derived from an EMBL/GenBank/DDBJ whole genome shotgun (WGS) entry which is preliminary data.</text>
</comment>
<dbReference type="GO" id="GO:0008270">
    <property type="term" value="F:zinc ion binding"/>
    <property type="evidence" value="ECO:0007669"/>
    <property type="project" value="UniProtKB-UniRule"/>
</dbReference>
<dbReference type="InterPro" id="IPR000642">
    <property type="entry name" value="Peptidase_M41"/>
</dbReference>
<keyword evidence="8 15" id="KW-0378">Hydrolase</keyword>
<sequence length="612" mass="67084">MKNLKLYNNFFWIAAILLSFTLLVSLTYEMQQPIREIDISELVKNINASQVTSITVSGDGLDVVLTNGEKLSAKKEPGVGITETLVNYGVASDKLGGISLKFQEESGLSFWLAILIPTLLPLIIIIAIFYYLTKQAKGGISQAFTFGKANIKPFAGFRDRVTFADVAGLKEAKEELVEVVDFLKNPKKYLDMGAKIPRGVLLMGAPGTGKTLLARAVAGEAGVPFFHISASEFVEMFVGVGAARTRDAFATAKRAAPAILFVDEIDAIGRERGSGLGGGHDEREQTLNQILVEMDGFERDTRVIVLAATNRPDVLDAALLRPGRFDRRVVLDLPDKTEREAILRIHTKDKPIDKGVDYTKIAARTPGFSGADLASVANESTILAARESRKTVVQNDFYQSIEKVLMGPERKSRIISVKEKEITAYHEAGHAVVAASLKDSDPVHKISIISRGRAGGYTMKLPLEEQRLKTRAQFMADMAVMMGGYVSEKLTFGDISTGASSDLKEASAVAKAMVTRFGMSDLGPMTFGKSEDMIFLGREITMEKNYSEEVASKIDGEIKKFIDRAHKTATRILSTYEKAVAKVAKTLVEKETLEQEEFYDIIKEFNLKPIAA</sequence>
<evidence type="ECO:0000256" key="1">
    <source>
        <dbReference type="ARBA" id="ARBA00004370"/>
    </source>
</evidence>
<evidence type="ECO:0000313" key="18">
    <source>
        <dbReference type="EMBL" id="OGY58930.1"/>
    </source>
</evidence>
<dbReference type="GO" id="GO:0004176">
    <property type="term" value="F:ATP-dependent peptidase activity"/>
    <property type="evidence" value="ECO:0007669"/>
    <property type="project" value="InterPro"/>
</dbReference>
<dbReference type="InterPro" id="IPR003959">
    <property type="entry name" value="ATPase_AAA_core"/>
</dbReference>
<dbReference type="FunFam" id="3.40.50.300:FF:000001">
    <property type="entry name" value="ATP-dependent zinc metalloprotease FtsH"/>
    <property type="match status" value="1"/>
</dbReference>
<dbReference type="Gene3D" id="1.10.8.60">
    <property type="match status" value="1"/>
</dbReference>
<dbReference type="GO" id="GO:0051301">
    <property type="term" value="P:cell division"/>
    <property type="evidence" value="ECO:0007669"/>
    <property type="project" value="UniProtKB-KW"/>
</dbReference>
<evidence type="ECO:0000313" key="19">
    <source>
        <dbReference type="Proteomes" id="UP000178259"/>
    </source>
</evidence>
<dbReference type="GO" id="GO:0030163">
    <property type="term" value="P:protein catabolic process"/>
    <property type="evidence" value="ECO:0007669"/>
    <property type="project" value="UniProtKB-UniRule"/>
</dbReference>
<proteinExistence type="inferred from homology"/>
<dbReference type="PANTHER" id="PTHR23076:SF97">
    <property type="entry name" value="ATP-DEPENDENT ZINC METALLOPROTEASE YME1L1"/>
    <property type="match status" value="1"/>
</dbReference>
<evidence type="ECO:0000256" key="7">
    <source>
        <dbReference type="ARBA" id="ARBA00022741"/>
    </source>
</evidence>
<evidence type="ECO:0000256" key="12">
    <source>
        <dbReference type="ARBA" id="ARBA00023049"/>
    </source>
</evidence>
<comment type="subcellular location">
    <subcellularLocation>
        <location evidence="15">Cell membrane</location>
        <topology evidence="15">Multi-pass membrane protein</topology>
        <orientation evidence="15">Cytoplasmic side</orientation>
    </subcellularLocation>
    <subcellularLocation>
        <location evidence="1">Membrane</location>
    </subcellularLocation>
</comment>
<keyword evidence="13 15" id="KW-0472">Membrane</keyword>
<evidence type="ECO:0000256" key="11">
    <source>
        <dbReference type="ARBA" id="ARBA00022989"/>
    </source>
</evidence>
<feature type="active site" evidence="15">
    <location>
        <position position="427"/>
    </location>
</feature>
<keyword evidence="18" id="KW-0132">Cell division</keyword>
<dbReference type="Pfam" id="PF00004">
    <property type="entry name" value="AAA"/>
    <property type="match status" value="1"/>
</dbReference>
<dbReference type="HAMAP" id="MF_01458">
    <property type="entry name" value="FtsH"/>
    <property type="match status" value="1"/>
</dbReference>
<dbReference type="InterPro" id="IPR005936">
    <property type="entry name" value="FtsH"/>
</dbReference>
<keyword evidence="3 15" id="KW-1003">Cell membrane</keyword>
<dbReference type="PANTHER" id="PTHR23076">
    <property type="entry name" value="METALLOPROTEASE M41 FTSH"/>
    <property type="match status" value="1"/>
</dbReference>
<evidence type="ECO:0000256" key="13">
    <source>
        <dbReference type="ARBA" id="ARBA00023136"/>
    </source>
</evidence>
<keyword evidence="12 15" id="KW-0482">Metalloprotease</keyword>
<dbReference type="InterPro" id="IPR011546">
    <property type="entry name" value="Pept_M41_FtsH_extracell"/>
</dbReference>
<reference evidence="18 19" key="1">
    <citation type="journal article" date="2016" name="Nat. Commun.">
        <title>Thousands of microbial genomes shed light on interconnected biogeochemical processes in an aquifer system.</title>
        <authorList>
            <person name="Anantharaman K."/>
            <person name="Brown C.T."/>
            <person name="Hug L.A."/>
            <person name="Sharon I."/>
            <person name="Castelle C.J."/>
            <person name="Probst A.J."/>
            <person name="Thomas B.C."/>
            <person name="Singh A."/>
            <person name="Wilkins M.J."/>
            <person name="Karaoz U."/>
            <person name="Brodie E.L."/>
            <person name="Williams K.H."/>
            <person name="Hubbard S.S."/>
            <person name="Banfield J.F."/>
        </authorList>
    </citation>
    <scope>NUCLEOTIDE SEQUENCE [LARGE SCALE GENOMIC DNA]</scope>
</reference>
<dbReference type="NCBIfam" id="TIGR01241">
    <property type="entry name" value="FtsH_fam"/>
    <property type="match status" value="1"/>
</dbReference>
<evidence type="ECO:0000256" key="6">
    <source>
        <dbReference type="ARBA" id="ARBA00022723"/>
    </source>
</evidence>
<comment type="cofactor">
    <cofactor evidence="15">
        <name>Zn(2+)</name>
        <dbReference type="ChEBI" id="CHEBI:29105"/>
    </cofactor>
    <text evidence="15">Binds 1 zinc ion per subunit.</text>
</comment>